<evidence type="ECO:0000313" key="5">
    <source>
        <dbReference type="Proteomes" id="UP000266441"/>
    </source>
</evidence>
<dbReference type="EMBL" id="QWET01000008">
    <property type="protein sequence ID" value="RIH64889.1"/>
    <property type="molecule type" value="Genomic_DNA"/>
</dbReference>
<keyword evidence="1" id="KW-0812">Transmembrane</keyword>
<evidence type="ECO:0000259" key="2">
    <source>
        <dbReference type="Pfam" id="PF04773"/>
    </source>
</evidence>
<evidence type="ECO:0000256" key="1">
    <source>
        <dbReference type="SAM" id="Phobius"/>
    </source>
</evidence>
<dbReference type="FunFam" id="2.60.120.1440:FF:000001">
    <property type="entry name" value="Putative anti-sigma factor"/>
    <property type="match status" value="1"/>
</dbReference>
<evidence type="ECO:0000313" key="4">
    <source>
        <dbReference type="EMBL" id="RIH64889.1"/>
    </source>
</evidence>
<reference evidence="4 5" key="1">
    <citation type="journal article" date="2015" name="Int. J. Syst. Evol. Microbiol.">
        <title>Mariniphaga sediminis sp. nov., isolated from coastal sediment.</title>
        <authorList>
            <person name="Wang F.Q."/>
            <person name="Shen Q.Y."/>
            <person name="Chen G.J."/>
            <person name="Du Z.J."/>
        </authorList>
    </citation>
    <scope>NUCLEOTIDE SEQUENCE [LARGE SCALE GENOMIC DNA]</scope>
    <source>
        <strain evidence="4 5">SY21</strain>
    </source>
</reference>
<dbReference type="InterPro" id="IPR032508">
    <property type="entry name" value="FecR_C"/>
</dbReference>
<keyword evidence="1" id="KW-0472">Membrane</keyword>
<dbReference type="Gene3D" id="2.60.120.1440">
    <property type="match status" value="1"/>
</dbReference>
<dbReference type="Pfam" id="PF16344">
    <property type="entry name" value="FecR_C"/>
    <property type="match status" value="1"/>
</dbReference>
<feature type="domain" description="Protein FecR C-terminal" evidence="3">
    <location>
        <begin position="360"/>
        <end position="426"/>
    </location>
</feature>
<name>A0A399CZN6_9BACT</name>
<organism evidence="4 5">
    <name type="scientific">Mariniphaga sediminis</name>
    <dbReference type="NCBI Taxonomy" id="1628158"/>
    <lineage>
        <taxon>Bacteria</taxon>
        <taxon>Pseudomonadati</taxon>
        <taxon>Bacteroidota</taxon>
        <taxon>Bacteroidia</taxon>
        <taxon>Marinilabiliales</taxon>
        <taxon>Prolixibacteraceae</taxon>
        <taxon>Mariniphaga</taxon>
    </lineage>
</organism>
<accession>A0A399CZN6</accession>
<dbReference type="Proteomes" id="UP000266441">
    <property type="component" value="Unassembled WGS sequence"/>
</dbReference>
<gene>
    <name evidence="4" type="ORF">D1164_12680</name>
</gene>
<sequence>MKKNLEKNVHKNRKCDFLKILTANNRMKQEFLAYSLEQLLEEKSFIAWVLHHENEIEWERFLGANSGFRPKVNKAREIILFLREKYDVLDEDSVLEVWKNIDKYDQQYKQKVRNLNFRRRFSWAASILILISMGTFGYLYLNERNNGYQFVSPDSPKAGDARMVLSTGEEIALKKDNSTITLNDVADQVTVNDSIIDLKEKTGTGQQTVSMNEVVIPYGKKSELLLADGTKVWLNAGSRLAFPSRFTDDTREVYLEGEACFQVTRNEKHPFIVKAGNLDVKVLGTHFNVSAYSNDETIETVLLEGSVIVSKPKTFGLGKTDVVLTPRQKASFFKESSKLNVANEPHADLFIAWTYGWLEYYRESLLSVLQKVERYYNVEIHLPDNYPGGDRISGKLDLKDSLEAVMVVLSDASGFEFRISGDKVLIEKKMKELPMQK</sequence>
<dbReference type="Pfam" id="PF04773">
    <property type="entry name" value="FecR"/>
    <property type="match status" value="1"/>
</dbReference>
<comment type="caution">
    <text evidence="4">The sequence shown here is derived from an EMBL/GenBank/DDBJ whole genome shotgun (WGS) entry which is preliminary data.</text>
</comment>
<dbReference type="InterPro" id="IPR012373">
    <property type="entry name" value="Ferrdict_sens_TM"/>
</dbReference>
<dbReference type="InterPro" id="IPR006860">
    <property type="entry name" value="FecR"/>
</dbReference>
<keyword evidence="5" id="KW-1185">Reference proteome</keyword>
<feature type="transmembrane region" description="Helical" evidence="1">
    <location>
        <begin position="121"/>
        <end position="141"/>
    </location>
</feature>
<proteinExistence type="predicted"/>
<evidence type="ECO:0000259" key="3">
    <source>
        <dbReference type="Pfam" id="PF16344"/>
    </source>
</evidence>
<dbReference type="PANTHER" id="PTHR30273">
    <property type="entry name" value="PERIPLASMIC SIGNAL SENSOR AND SIGMA FACTOR ACTIVATOR FECR-RELATED"/>
    <property type="match status" value="1"/>
</dbReference>
<dbReference type="Gene3D" id="3.55.50.30">
    <property type="match status" value="1"/>
</dbReference>
<keyword evidence="1" id="KW-1133">Transmembrane helix</keyword>
<protein>
    <submittedName>
        <fullName evidence="4">DUF4974 domain-containing protein</fullName>
    </submittedName>
</protein>
<dbReference type="PANTHER" id="PTHR30273:SF2">
    <property type="entry name" value="PROTEIN FECR"/>
    <property type="match status" value="1"/>
</dbReference>
<dbReference type="GO" id="GO:0016989">
    <property type="term" value="F:sigma factor antagonist activity"/>
    <property type="evidence" value="ECO:0007669"/>
    <property type="project" value="TreeGrafter"/>
</dbReference>
<feature type="domain" description="FecR protein" evidence="2">
    <location>
        <begin position="218"/>
        <end position="307"/>
    </location>
</feature>
<dbReference type="AlphaFoldDB" id="A0A399CZN6"/>